<organism evidence="6 7">
    <name type="scientific">Izhakiella capsodis</name>
    <dbReference type="NCBI Taxonomy" id="1367852"/>
    <lineage>
        <taxon>Bacteria</taxon>
        <taxon>Pseudomonadati</taxon>
        <taxon>Pseudomonadota</taxon>
        <taxon>Gammaproteobacteria</taxon>
        <taxon>Enterobacterales</taxon>
        <taxon>Erwiniaceae</taxon>
        <taxon>Izhakiella</taxon>
    </lineage>
</organism>
<protein>
    <submittedName>
        <fullName evidence="6">Polysaccharide transporter, PST family</fullName>
    </submittedName>
</protein>
<evidence type="ECO:0000256" key="2">
    <source>
        <dbReference type="ARBA" id="ARBA00022692"/>
    </source>
</evidence>
<dbReference type="InterPro" id="IPR002797">
    <property type="entry name" value="Polysacc_synth"/>
</dbReference>
<proteinExistence type="predicted"/>
<comment type="subcellular location">
    <subcellularLocation>
        <location evidence="1">Membrane</location>
        <topology evidence="1">Multi-pass membrane protein</topology>
    </subcellularLocation>
</comment>
<dbReference type="EMBL" id="FOVC01000001">
    <property type="protein sequence ID" value="SFM92653.1"/>
    <property type="molecule type" value="Genomic_DNA"/>
</dbReference>
<keyword evidence="3 5" id="KW-1133">Transmembrane helix</keyword>
<dbReference type="GO" id="GO:0016020">
    <property type="term" value="C:membrane"/>
    <property type="evidence" value="ECO:0007669"/>
    <property type="project" value="UniProtKB-SubCell"/>
</dbReference>
<accession>A0A1I4UV74</accession>
<sequence length="137" mass="15096">MQGYEKLGKTAIIATIGQFCPMSLTFLLVKGLADTWLAVLIPSLTTFFSALITLAFVIRMRVIGLYRVEPQEIGSRIKDSVHVFLASFGANMFDNSNVLFLASATNMYRVGLYNGADRLKKAANSLPEHIDNAFFPA</sequence>
<feature type="transmembrane region" description="Helical" evidence="5">
    <location>
        <begin position="35"/>
        <end position="58"/>
    </location>
</feature>
<reference evidence="7" key="1">
    <citation type="submission" date="2016-10" db="EMBL/GenBank/DDBJ databases">
        <authorList>
            <person name="Varghese N."/>
            <person name="Submissions S."/>
        </authorList>
    </citation>
    <scope>NUCLEOTIDE SEQUENCE [LARGE SCALE GENOMIC DNA]</scope>
    <source>
        <strain evidence="7">N6PO6</strain>
    </source>
</reference>
<evidence type="ECO:0000256" key="3">
    <source>
        <dbReference type="ARBA" id="ARBA00022989"/>
    </source>
</evidence>
<evidence type="ECO:0000313" key="6">
    <source>
        <dbReference type="EMBL" id="SFM92653.1"/>
    </source>
</evidence>
<name>A0A1I4UV74_9GAMM</name>
<feature type="transmembrane region" description="Helical" evidence="5">
    <location>
        <begin position="12"/>
        <end position="29"/>
    </location>
</feature>
<evidence type="ECO:0000256" key="5">
    <source>
        <dbReference type="SAM" id="Phobius"/>
    </source>
</evidence>
<keyword evidence="7" id="KW-1185">Reference proteome</keyword>
<gene>
    <name evidence="6" type="ORF">SAMN05216516_101366</name>
</gene>
<keyword evidence="4 5" id="KW-0472">Membrane</keyword>
<evidence type="ECO:0000256" key="4">
    <source>
        <dbReference type="ARBA" id="ARBA00023136"/>
    </source>
</evidence>
<dbReference type="STRING" id="1367852.SAMN05216516_101366"/>
<keyword evidence="2 5" id="KW-0812">Transmembrane</keyword>
<evidence type="ECO:0000256" key="1">
    <source>
        <dbReference type="ARBA" id="ARBA00004141"/>
    </source>
</evidence>
<dbReference type="Pfam" id="PF01943">
    <property type="entry name" value="Polysacc_synt"/>
    <property type="match status" value="1"/>
</dbReference>
<dbReference type="Proteomes" id="UP000242222">
    <property type="component" value="Unassembled WGS sequence"/>
</dbReference>
<dbReference type="AlphaFoldDB" id="A0A1I4UV74"/>
<evidence type="ECO:0000313" key="7">
    <source>
        <dbReference type="Proteomes" id="UP000242222"/>
    </source>
</evidence>